<name>A0A7J6TQC6_PEROL</name>
<dbReference type="SMART" id="SM00645">
    <property type="entry name" value="Pept_C1"/>
    <property type="match status" value="1"/>
</dbReference>
<evidence type="ECO:0000313" key="5">
    <source>
        <dbReference type="Proteomes" id="UP000553632"/>
    </source>
</evidence>
<dbReference type="InterPro" id="IPR000668">
    <property type="entry name" value="Peptidase_C1A_C"/>
</dbReference>
<dbReference type="SUPFAM" id="SSF75001">
    <property type="entry name" value="Dipeptidyl peptidase I (cathepsin C), exclusion domain"/>
    <property type="match status" value="1"/>
</dbReference>
<feature type="domain" description="Peptidase C1A papain C-terminal" evidence="3">
    <location>
        <begin position="483"/>
        <end position="667"/>
    </location>
</feature>
<keyword evidence="5" id="KW-1185">Reference proteome</keyword>
<dbReference type="PANTHER" id="PTHR12411">
    <property type="entry name" value="CYSTEINE PROTEASE FAMILY C1-RELATED"/>
    <property type="match status" value="1"/>
</dbReference>
<comment type="similarity">
    <text evidence="1">Belongs to the peptidase C1 family.</text>
</comment>
<sequence>PDLAAGAVRDLQAGGERVGQLWTFVYRINADTLLDDPRVSDLIRYSAAESTDGEGYEEDYDTRKDRAKGWLLDLGHLQWSTTCLLGSHSTVKQSNTGLPLAGTHGCMTLGHSWMVIVANTLLNPFSTYSGLLAFPSSSAAMISLILPLLLLTGRADLPLHCTVEDAEGWWQLYLLEGPVPDWSNPAGQVDNFCGYTPINSNEGNIARGQQVQQLMDATTQSGEELTSHATQKILNMSLSSNPVDLHLSMDQEVSDGRDHHLKILDDVGAYRGSWSVGYDEGLVLKHLVLNDETPPRNMVAFFRYRCLGDNTHCGDYNDFENEFGSADGYKSLCGQTLIGWWNSVGGAKQGCFWMRKKTNEEANKIHNVAVVGRDERPVSQSSTTLSALIALREARRKAKASRSRALTLSMRGIDSGPLDEIAADEDADEGYADLKGRYHILSEGDYPDHGYDDEAPIKYPPQPADEACMNTNKIEDANLMSSLPKAYDFREEFPNFGDLEAQQMLCGSCYAIGAVSALQTAIARQFRSVGMALPANWSLSVQGALSCSYSSQGCNGGFPGIMAFDLTAQGVPQASCMPYQGTPESCDRSCYKDPKKLWYARDFGYVGGFYGRCSEALIKQHIVESGPVSVAVNVQSDLLPRPPHNITGFDAGTPYGTEHSVIEGNSV</sequence>
<dbReference type="GO" id="GO:0008234">
    <property type="term" value="F:cysteine-type peptidase activity"/>
    <property type="evidence" value="ECO:0007669"/>
    <property type="project" value="InterPro"/>
</dbReference>
<protein>
    <recommendedName>
        <fullName evidence="3">Peptidase C1A papain C-terminal domain-containing protein</fullName>
    </recommendedName>
</protein>
<dbReference type="GO" id="GO:0006508">
    <property type="term" value="P:proteolysis"/>
    <property type="evidence" value="ECO:0007669"/>
    <property type="project" value="InterPro"/>
</dbReference>
<gene>
    <name evidence="4" type="ORF">FOZ63_029845</name>
</gene>
<dbReference type="EMBL" id="JABANO010009569">
    <property type="protein sequence ID" value="KAF4746596.1"/>
    <property type="molecule type" value="Genomic_DNA"/>
</dbReference>
<dbReference type="OMA" id="MALPANW"/>
<dbReference type="AlphaFoldDB" id="A0A7J6TQC6"/>
<evidence type="ECO:0000313" key="4">
    <source>
        <dbReference type="EMBL" id="KAF4746596.1"/>
    </source>
</evidence>
<dbReference type="Proteomes" id="UP000553632">
    <property type="component" value="Unassembled WGS sequence"/>
</dbReference>
<proteinExistence type="inferred from homology"/>
<reference evidence="4 5" key="1">
    <citation type="submission" date="2020-04" db="EMBL/GenBank/DDBJ databases">
        <title>Perkinsus olseni comparative genomics.</title>
        <authorList>
            <person name="Bogema D.R."/>
        </authorList>
    </citation>
    <scope>NUCLEOTIDE SEQUENCE [LARGE SCALE GENOMIC DNA]</scope>
    <source>
        <strain evidence="4 5">ATCC PRA-207</strain>
    </source>
</reference>
<evidence type="ECO:0000259" key="3">
    <source>
        <dbReference type="SMART" id="SM00645"/>
    </source>
</evidence>
<keyword evidence="2" id="KW-0865">Zymogen</keyword>
<comment type="caution">
    <text evidence="4">The sequence shown here is derived from an EMBL/GenBank/DDBJ whole genome shotgun (WGS) entry which is preliminary data.</text>
</comment>
<dbReference type="Pfam" id="PF00112">
    <property type="entry name" value="Peptidase_C1"/>
    <property type="match status" value="1"/>
</dbReference>
<feature type="non-terminal residue" evidence="4">
    <location>
        <position position="1"/>
    </location>
</feature>
<evidence type="ECO:0000256" key="2">
    <source>
        <dbReference type="ARBA" id="ARBA00023145"/>
    </source>
</evidence>
<dbReference type="InterPro" id="IPR000169">
    <property type="entry name" value="Pept_cys_AS"/>
</dbReference>
<dbReference type="InterPro" id="IPR036496">
    <property type="entry name" value="CathepsinC_exc_dom_sf"/>
</dbReference>
<dbReference type="Gene3D" id="2.40.128.80">
    <property type="entry name" value="Cathepsin C, exclusion domain"/>
    <property type="match status" value="1"/>
</dbReference>
<dbReference type="Gene3D" id="3.90.70.10">
    <property type="entry name" value="Cysteine proteinases"/>
    <property type="match status" value="1"/>
</dbReference>
<dbReference type="InterPro" id="IPR013128">
    <property type="entry name" value="Peptidase_C1A"/>
</dbReference>
<dbReference type="SUPFAM" id="SSF54001">
    <property type="entry name" value="Cysteine proteinases"/>
    <property type="match status" value="1"/>
</dbReference>
<dbReference type="PROSITE" id="PS00139">
    <property type="entry name" value="THIOL_PROTEASE_CYS"/>
    <property type="match status" value="1"/>
</dbReference>
<organism evidence="4 5">
    <name type="scientific">Perkinsus olseni</name>
    <name type="common">Perkinsus atlanticus</name>
    <dbReference type="NCBI Taxonomy" id="32597"/>
    <lineage>
        <taxon>Eukaryota</taxon>
        <taxon>Sar</taxon>
        <taxon>Alveolata</taxon>
        <taxon>Perkinsozoa</taxon>
        <taxon>Perkinsea</taxon>
        <taxon>Perkinsida</taxon>
        <taxon>Perkinsidae</taxon>
        <taxon>Perkinsus</taxon>
    </lineage>
</organism>
<evidence type="ECO:0000256" key="1">
    <source>
        <dbReference type="ARBA" id="ARBA00008455"/>
    </source>
</evidence>
<accession>A0A7J6TQC6</accession>
<dbReference type="InterPro" id="IPR038765">
    <property type="entry name" value="Papain-like_cys_pep_sf"/>
</dbReference>
<feature type="non-terminal residue" evidence="4">
    <location>
        <position position="667"/>
    </location>
</feature>